<protein>
    <submittedName>
        <fullName evidence="2">Uncharacterized protein</fullName>
    </submittedName>
</protein>
<dbReference type="EMBL" id="JAVRHY010000006">
    <property type="protein sequence ID" value="MDT0618530.1"/>
    <property type="molecule type" value="Genomic_DNA"/>
</dbReference>
<gene>
    <name evidence="2" type="ORF">RM531_08570</name>
</gene>
<evidence type="ECO:0000256" key="1">
    <source>
        <dbReference type="SAM" id="MobiDB-lite"/>
    </source>
</evidence>
<keyword evidence="3" id="KW-1185">Reference proteome</keyword>
<sequence length="258" mass="29261">MGCEQLLEVTTAGALWPAKPGIDPAFERVEAALCRYTIEDRFFIQVHTQDRQQILQAVFYDERIDLTVCQYRPGLSTWLRQMPHYQQLTSAARSAIRESLQRWIDAGALGHQNQTELATNLAYKALQFRLPGLTQDVPSLHLGQLYWRISDLVFQQQRLAAQREQSTLQRWAHALEWAFSEGHTLVDLVTSYLDEEMASEASVNQANQAHGQANQPPHHFRDASQGSLPHSEAIHRTIDFPTTGDGFRPTTLRAAGQE</sequence>
<dbReference type="RefSeq" id="WP_311658660.1">
    <property type="nucleotide sequence ID" value="NZ_JAVRHY010000006.1"/>
</dbReference>
<feature type="compositionally biased region" description="Low complexity" evidence="1">
    <location>
        <begin position="204"/>
        <end position="215"/>
    </location>
</feature>
<evidence type="ECO:0000313" key="3">
    <source>
        <dbReference type="Proteomes" id="UP001259982"/>
    </source>
</evidence>
<reference evidence="2 3" key="1">
    <citation type="submission" date="2023-09" db="EMBL/GenBank/DDBJ databases">
        <authorList>
            <person name="Rey-Velasco X."/>
        </authorList>
    </citation>
    <scope>NUCLEOTIDE SEQUENCE [LARGE SCALE GENOMIC DNA]</scope>
    <source>
        <strain evidence="2 3">P385</strain>
    </source>
</reference>
<proteinExistence type="predicted"/>
<accession>A0ABU3B926</accession>
<name>A0ABU3B926_9GAMM</name>
<feature type="region of interest" description="Disordered" evidence="1">
    <location>
        <begin position="200"/>
        <end position="258"/>
    </location>
</feature>
<comment type="caution">
    <text evidence="2">The sequence shown here is derived from an EMBL/GenBank/DDBJ whole genome shotgun (WGS) entry which is preliminary data.</text>
</comment>
<organism evidence="2 3">
    <name type="scientific">Spectribacter acetivorans</name>
    <dbReference type="NCBI Taxonomy" id="3075603"/>
    <lineage>
        <taxon>Bacteria</taxon>
        <taxon>Pseudomonadati</taxon>
        <taxon>Pseudomonadota</taxon>
        <taxon>Gammaproteobacteria</taxon>
        <taxon>Salinisphaerales</taxon>
        <taxon>Salinisphaeraceae</taxon>
        <taxon>Spectribacter</taxon>
    </lineage>
</organism>
<dbReference type="Proteomes" id="UP001259982">
    <property type="component" value="Unassembled WGS sequence"/>
</dbReference>
<evidence type="ECO:0000313" key="2">
    <source>
        <dbReference type="EMBL" id="MDT0618530.1"/>
    </source>
</evidence>